<evidence type="ECO:0000259" key="7">
    <source>
        <dbReference type="PROSITE" id="PS50863"/>
    </source>
</evidence>
<feature type="domain" description="TF-B3" evidence="7">
    <location>
        <begin position="585"/>
        <end position="687"/>
    </location>
</feature>
<feature type="region of interest" description="Disordered" evidence="6">
    <location>
        <begin position="87"/>
        <end position="108"/>
    </location>
</feature>
<evidence type="ECO:0000256" key="1">
    <source>
        <dbReference type="ARBA" id="ARBA00004123"/>
    </source>
</evidence>
<dbReference type="SUPFAM" id="SSF101936">
    <property type="entry name" value="DNA-binding pseudobarrel domain"/>
    <property type="match status" value="1"/>
</dbReference>
<dbReference type="PANTHER" id="PTHR31140">
    <property type="entry name" value="B3 DOMAIN-CONTAINING TRANSCRIPTION FACTOR ABI3"/>
    <property type="match status" value="1"/>
</dbReference>
<evidence type="ECO:0000256" key="5">
    <source>
        <dbReference type="ARBA" id="ARBA00023242"/>
    </source>
</evidence>
<feature type="compositionally biased region" description="Low complexity" evidence="6">
    <location>
        <begin position="487"/>
        <end position="496"/>
    </location>
</feature>
<dbReference type="FunFam" id="2.40.330.10:FF:000003">
    <property type="entry name" value="B3 domain-containing transcription factor FUS3"/>
    <property type="match status" value="1"/>
</dbReference>
<dbReference type="PANTHER" id="PTHR31140:SF81">
    <property type="entry name" value="B3 DOMAIN-CONTAINING TRANSCRIPTION FACTOR ABI3"/>
    <property type="match status" value="1"/>
</dbReference>
<keyword evidence="4" id="KW-0804">Transcription</keyword>
<feature type="region of interest" description="Disordered" evidence="6">
    <location>
        <begin position="471"/>
        <end position="496"/>
    </location>
</feature>
<proteinExistence type="predicted"/>
<dbReference type="PROSITE" id="PS50863">
    <property type="entry name" value="B3"/>
    <property type="match status" value="1"/>
</dbReference>
<dbReference type="GO" id="GO:0003677">
    <property type="term" value="F:DNA binding"/>
    <property type="evidence" value="ECO:0007669"/>
    <property type="project" value="UniProtKB-KW"/>
</dbReference>
<reference evidence="8" key="1">
    <citation type="submission" date="2022-12" db="EMBL/GenBank/DDBJ databases">
        <title>Draft genome assemblies for two species of Escallonia (Escalloniales).</title>
        <authorList>
            <person name="Chanderbali A."/>
            <person name="Dervinis C."/>
            <person name="Anghel I."/>
            <person name="Soltis D."/>
            <person name="Soltis P."/>
            <person name="Zapata F."/>
        </authorList>
    </citation>
    <scope>NUCLEOTIDE SEQUENCE</scope>
    <source>
        <strain evidence="8">UCBG92.1500</strain>
        <tissue evidence="8">Leaf</tissue>
    </source>
</reference>
<dbReference type="Pfam" id="PF02362">
    <property type="entry name" value="B3"/>
    <property type="match status" value="1"/>
</dbReference>
<dbReference type="CDD" id="cd10015">
    <property type="entry name" value="BfiI_C_EcoRII_N_B3"/>
    <property type="match status" value="1"/>
</dbReference>
<dbReference type="SMART" id="SM01019">
    <property type="entry name" value="B3"/>
    <property type="match status" value="1"/>
</dbReference>
<sequence>MEEMEVPEGALALEDMVAFGDDDEVAQNPSSPFVAEAMEEVEQKGISRDIGERGEIWQQENLLDDVNDSSSIFYGDFPPLPDFPCMSSTSSSSSAPAPTKAMASSSASSSSSSAASWVGLKSEAPPAALSSTASMEALLPPSPDGVIGDVDCMDVMENFGYMDLIDSNDIWDPSSIFQTDNESSQVNPQDSQKPYLLEEGSVQDRPHQAVQEKRPVLDDLGVMFFEWLKSNKEHISAEDMRNIKLKRSTVESASKRLGSTKEGKKQLLKLILEWVAQYQLSKKRAGEASAAAAASCQYQDPFQNPNLSMPNPSPNSNFDCNTMLPPSDLMWDTVAPPPSYVTDQTPVMAGTQVFPQMVGYMGTTDVYNNANVANSVHPYPPPPSTDYHMLESVQSWPPSQFSAVHPSQYNAYPDNSCQNLSMASAAPQSVGVYGGDQQYQFPAVYNAANGEVQVLRLGSSATKEARKKRMARQRRFSSHYHHRHHQNQQSQHQNQIQNATDQYARNVGSDNCTNNAAQGNPGNWMYCNWPAASTVSSVPIMMPAMEPPPQPQWADRSSMQTQNYQRPASDKRQGWKPEKNLKFLLQKVLKQSDVGNLGRIVLPKKEAESHLPELEARDGIPIAMEDIGTSRVWNLRYRFWPNNKSRMYLLENTGDFVRTNGLQEGDFIVIYSDVKCGKYLIRGVKVRQPGSKSEGKKPAKRNLRNAAAAEATATATAGNASSSSPTKQVAK</sequence>
<keyword evidence="5" id="KW-0539">Nucleus</keyword>
<evidence type="ECO:0000256" key="6">
    <source>
        <dbReference type="SAM" id="MobiDB-lite"/>
    </source>
</evidence>
<feature type="compositionally biased region" description="Basic residues" evidence="6">
    <location>
        <begin position="471"/>
        <end position="486"/>
    </location>
</feature>
<feature type="compositionally biased region" description="Low complexity" evidence="6">
    <location>
        <begin position="706"/>
        <end position="731"/>
    </location>
</feature>
<dbReference type="EMBL" id="JAVXUO010001066">
    <property type="protein sequence ID" value="KAK2986381.1"/>
    <property type="molecule type" value="Genomic_DNA"/>
</dbReference>
<feature type="compositionally biased region" description="Polar residues" evidence="6">
    <location>
        <begin position="555"/>
        <end position="566"/>
    </location>
</feature>
<comment type="subcellular location">
    <subcellularLocation>
        <location evidence="1">Nucleus</location>
    </subcellularLocation>
</comment>
<name>A0AA88RVA6_9ASTE</name>
<dbReference type="InterPro" id="IPR015300">
    <property type="entry name" value="DNA-bd_pseudobarrel_sf"/>
</dbReference>
<comment type="caution">
    <text evidence="8">The sequence shown here is derived from an EMBL/GenBank/DDBJ whole genome shotgun (WGS) entry which is preliminary data.</text>
</comment>
<evidence type="ECO:0000256" key="3">
    <source>
        <dbReference type="ARBA" id="ARBA00023125"/>
    </source>
</evidence>
<keyword evidence="3" id="KW-0238">DNA-binding</keyword>
<dbReference type="Proteomes" id="UP001187471">
    <property type="component" value="Unassembled WGS sequence"/>
</dbReference>
<evidence type="ECO:0000313" key="8">
    <source>
        <dbReference type="EMBL" id="KAK2986381.1"/>
    </source>
</evidence>
<dbReference type="InterPro" id="IPR044800">
    <property type="entry name" value="LEC2-like"/>
</dbReference>
<feature type="region of interest" description="Disordered" evidence="6">
    <location>
        <begin position="688"/>
        <end position="731"/>
    </location>
</feature>
<gene>
    <name evidence="8" type="ORF">RJ640_026645</name>
</gene>
<organism evidence="8 9">
    <name type="scientific">Escallonia rubra</name>
    <dbReference type="NCBI Taxonomy" id="112253"/>
    <lineage>
        <taxon>Eukaryota</taxon>
        <taxon>Viridiplantae</taxon>
        <taxon>Streptophyta</taxon>
        <taxon>Embryophyta</taxon>
        <taxon>Tracheophyta</taxon>
        <taxon>Spermatophyta</taxon>
        <taxon>Magnoliopsida</taxon>
        <taxon>eudicotyledons</taxon>
        <taxon>Gunneridae</taxon>
        <taxon>Pentapetalae</taxon>
        <taxon>asterids</taxon>
        <taxon>campanulids</taxon>
        <taxon>Escalloniales</taxon>
        <taxon>Escalloniaceae</taxon>
        <taxon>Escallonia</taxon>
    </lineage>
</organism>
<feature type="region of interest" description="Disordered" evidence="6">
    <location>
        <begin position="548"/>
        <end position="576"/>
    </location>
</feature>
<dbReference type="GO" id="GO:0003700">
    <property type="term" value="F:DNA-binding transcription factor activity"/>
    <property type="evidence" value="ECO:0007669"/>
    <property type="project" value="InterPro"/>
</dbReference>
<protein>
    <recommendedName>
        <fullName evidence="7">TF-B3 domain-containing protein</fullName>
    </recommendedName>
</protein>
<dbReference type="GO" id="GO:0005634">
    <property type="term" value="C:nucleus"/>
    <property type="evidence" value="ECO:0007669"/>
    <property type="project" value="UniProtKB-SubCell"/>
</dbReference>
<dbReference type="InterPro" id="IPR003340">
    <property type="entry name" value="B3_DNA-bd"/>
</dbReference>
<evidence type="ECO:0000313" key="9">
    <source>
        <dbReference type="Proteomes" id="UP001187471"/>
    </source>
</evidence>
<dbReference type="Gene3D" id="2.40.330.10">
    <property type="entry name" value="DNA-binding pseudobarrel domain"/>
    <property type="match status" value="1"/>
</dbReference>
<accession>A0AA88RVA6</accession>
<keyword evidence="9" id="KW-1185">Reference proteome</keyword>
<dbReference type="AlphaFoldDB" id="A0AA88RVA6"/>
<keyword evidence="2" id="KW-0805">Transcription regulation</keyword>
<evidence type="ECO:0000256" key="4">
    <source>
        <dbReference type="ARBA" id="ARBA00023163"/>
    </source>
</evidence>
<evidence type="ECO:0000256" key="2">
    <source>
        <dbReference type="ARBA" id="ARBA00023015"/>
    </source>
</evidence>